<evidence type="ECO:0000256" key="2">
    <source>
        <dbReference type="ARBA" id="ARBA00022679"/>
    </source>
</evidence>
<dbReference type="GO" id="GO:0005794">
    <property type="term" value="C:Golgi apparatus"/>
    <property type="evidence" value="ECO:0007669"/>
    <property type="project" value="TreeGrafter"/>
</dbReference>
<dbReference type="PANTHER" id="PTHR31121">
    <property type="entry name" value="ALPHA-1,2 MANNOSYLTRANSFERASE KTR1"/>
    <property type="match status" value="1"/>
</dbReference>
<dbReference type="FunFam" id="3.90.550.10:FF:000051">
    <property type="entry name" value="Alpha-1,2-mannosyltransferase (Ktr4)"/>
    <property type="match status" value="1"/>
</dbReference>
<evidence type="ECO:0000256" key="1">
    <source>
        <dbReference type="ARBA" id="ARBA00007677"/>
    </source>
</evidence>
<keyword evidence="2" id="KW-0808">Transferase</keyword>
<dbReference type="GO" id="GO:0000026">
    <property type="term" value="F:alpha-1,2-mannosyltransferase activity"/>
    <property type="evidence" value="ECO:0007669"/>
    <property type="project" value="TreeGrafter"/>
</dbReference>
<keyword evidence="3" id="KW-0812">Transmembrane</keyword>
<dbReference type="PROSITE" id="PS51257">
    <property type="entry name" value="PROKAR_LIPOPROTEIN"/>
    <property type="match status" value="1"/>
</dbReference>
<dbReference type="Proteomes" id="UP001465755">
    <property type="component" value="Unassembled WGS sequence"/>
</dbReference>
<protein>
    <submittedName>
        <fullName evidence="4">Uncharacterized protein</fullName>
    </submittedName>
</protein>
<keyword evidence="3" id="KW-1133">Transmembrane helix</keyword>
<proteinExistence type="inferred from homology"/>
<comment type="similarity">
    <text evidence="1">Belongs to the glycosyltransferase 15 family.</text>
</comment>
<name>A0AAW1PVS7_9CHLO</name>
<evidence type="ECO:0000313" key="5">
    <source>
        <dbReference type="Proteomes" id="UP001465755"/>
    </source>
</evidence>
<gene>
    <name evidence="4" type="ORF">WJX73_002213</name>
</gene>
<sequence length="474" mass="54507">MQAQRYTIAHAWTAACVSSSEVIAKDTRPASRAGNCATSTFRGERSPGPAVALPPAFKRRHQHHLASPPGAIATLLGFWQHMFDLLLSARIFTLLTVLFVAPVLWDVVTDTSLENEASVLSIRSYFAHNVRGENINQTPSFAKRMVQHPERHVRAAIVVVARNQDCDDVLLSMTRMEQRFNAKFLYPYVFLNNDGFDDAFRNRTSAATKAETLYGLIPKEHWSYPPWINPQEAATARRKMVANGVLYGGRESYHHMCRYFSGFFFRHPLLARFDFYWRMEPDVHYYCDLDYDPFLYMQENALKYGFVIAAVEGPKTIPSLWGTVQKFAKEHSGLVVKDNLLPWVTSRDGGYNLCHFWSNFEIGDLNFFRSEEYLQFFDYLDRQGGFFFERWGDAPVHSLAAALFLNHSEVHFFQDIGYRHNSMRHCPSFNRNHCACDAQTAVRYHKASLSFGRCHKAWDDFVASKQPRHLPAGR</sequence>
<accession>A0AAW1PVS7</accession>
<feature type="transmembrane region" description="Helical" evidence="3">
    <location>
        <begin position="85"/>
        <end position="105"/>
    </location>
</feature>
<dbReference type="Gene3D" id="3.90.550.10">
    <property type="entry name" value="Spore Coat Polysaccharide Biosynthesis Protein SpsA, Chain A"/>
    <property type="match status" value="1"/>
</dbReference>
<dbReference type="GO" id="GO:0006487">
    <property type="term" value="P:protein N-linked glycosylation"/>
    <property type="evidence" value="ECO:0007669"/>
    <property type="project" value="TreeGrafter"/>
</dbReference>
<dbReference type="Pfam" id="PF01793">
    <property type="entry name" value="Glyco_transf_15"/>
    <property type="match status" value="1"/>
</dbReference>
<organism evidence="4 5">
    <name type="scientific">Symbiochloris irregularis</name>
    <dbReference type="NCBI Taxonomy" id="706552"/>
    <lineage>
        <taxon>Eukaryota</taxon>
        <taxon>Viridiplantae</taxon>
        <taxon>Chlorophyta</taxon>
        <taxon>core chlorophytes</taxon>
        <taxon>Trebouxiophyceae</taxon>
        <taxon>Trebouxiales</taxon>
        <taxon>Trebouxiaceae</taxon>
        <taxon>Symbiochloris</taxon>
    </lineage>
</organism>
<keyword evidence="5" id="KW-1185">Reference proteome</keyword>
<evidence type="ECO:0000256" key="3">
    <source>
        <dbReference type="SAM" id="Phobius"/>
    </source>
</evidence>
<keyword evidence="3" id="KW-0472">Membrane</keyword>
<dbReference type="GO" id="GO:0000032">
    <property type="term" value="P:cell wall mannoprotein biosynthetic process"/>
    <property type="evidence" value="ECO:0007669"/>
    <property type="project" value="TreeGrafter"/>
</dbReference>
<dbReference type="GO" id="GO:0016020">
    <property type="term" value="C:membrane"/>
    <property type="evidence" value="ECO:0007669"/>
    <property type="project" value="InterPro"/>
</dbReference>
<dbReference type="AlphaFoldDB" id="A0AAW1PVS7"/>
<dbReference type="EMBL" id="JALJOQ010000002">
    <property type="protein sequence ID" value="KAK9813855.1"/>
    <property type="molecule type" value="Genomic_DNA"/>
</dbReference>
<reference evidence="4 5" key="1">
    <citation type="journal article" date="2024" name="Nat. Commun.">
        <title>Phylogenomics reveals the evolutionary origins of lichenization in chlorophyte algae.</title>
        <authorList>
            <person name="Puginier C."/>
            <person name="Libourel C."/>
            <person name="Otte J."/>
            <person name="Skaloud P."/>
            <person name="Haon M."/>
            <person name="Grisel S."/>
            <person name="Petersen M."/>
            <person name="Berrin J.G."/>
            <person name="Delaux P.M."/>
            <person name="Dal Grande F."/>
            <person name="Keller J."/>
        </authorList>
    </citation>
    <scope>NUCLEOTIDE SEQUENCE [LARGE SCALE GENOMIC DNA]</scope>
    <source>
        <strain evidence="4 5">SAG 2036</strain>
    </source>
</reference>
<dbReference type="InterPro" id="IPR002685">
    <property type="entry name" value="Glyco_trans_15"/>
</dbReference>
<evidence type="ECO:0000313" key="4">
    <source>
        <dbReference type="EMBL" id="KAK9813855.1"/>
    </source>
</evidence>
<comment type="caution">
    <text evidence="4">The sequence shown here is derived from an EMBL/GenBank/DDBJ whole genome shotgun (WGS) entry which is preliminary data.</text>
</comment>
<dbReference type="SUPFAM" id="SSF53448">
    <property type="entry name" value="Nucleotide-diphospho-sugar transferases"/>
    <property type="match status" value="1"/>
</dbReference>
<dbReference type="InterPro" id="IPR029044">
    <property type="entry name" value="Nucleotide-diphossugar_trans"/>
</dbReference>
<dbReference type="PANTHER" id="PTHR31121:SF2">
    <property type="entry name" value="MANNOSYLTRANSFERASE KTR5-RELATED"/>
    <property type="match status" value="1"/>
</dbReference>